<feature type="compositionally biased region" description="Basic and acidic residues" evidence="2">
    <location>
        <begin position="19"/>
        <end position="29"/>
    </location>
</feature>
<dbReference type="AlphaFoldDB" id="A0A9Q8PJI3"/>
<dbReference type="PANTHER" id="PTHR33365">
    <property type="entry name" value="YALI0B05434P"/>
    <property type="match status" value="1"/>
</dbReference>
<keyword evidence="3" id="KW-1133">Transmembrane helix</keyword>
<keyword evidence="3" id="KW-0812">Transmembrane</keyword>
<dbReference type="OrthoDB" id="3687641at2759"/>
<proteinExistence type="inferred from homology"/>
<keyword evidence="5" id="KW-1185">Reference proteome</keyword>
<sequence>MITAPALNITSPSGRCAHHHDMSEPEKHQSKQSLVSDTDTDVEDRDSHLQHYRPRSRPRPFWRRLWLDSLFFVAIFLATRAYYVHPSWNKRLEMADVYSPLYRDFDQLHVDQVLTGEELWSNGSNPYRQDPSPAVDDAWHKLSHPKYMLVTEEELIKMGKPIEPVVRWPDEPDKFLMHLNGPHVMHCLDVLRRNAYHNFPHYHKDDETLNAIHWTHWGHCLEIIRQELHCRPSMHLNSMVWQEGQEVFYPDFHTQKRCVRWDDLEEMLSRRIIPFEDMLYAAKHYLKPDDAVQRHTPAEGWEVIDRNHEWITKMTEKGYKITGDH</sequence>
<evidence type="ECO:0000256" key="1">
    <source>
        <dbReference type="ARBA" id="ARBA00035112"/>
    </source>
</evidence>
<dbReference type="EMBL" id="CP090173">
    <property type="protein sequence ID" value="UJO23587.1"/>
    <property type="molecule type" value="Genomic_DNA"/>
</dbReference>
<evidence type="ECO:0008006" key="6">
    <source>
        <dbReference type="Google" id="ProtNLM"/>
    </source>
</evidence>
<accession>A0A9Q8PJI3</accession>
<dbReference type="GeneID" id="71992415"/>
<keyword evidence="3" id="KW-0472">Membrane</keyword>
<dbReference type="GO" id="GO:0043386">
    <property type="term" value="P:mycotoxin biosynthetic process"/>
    <property type="evidence" value="ECO:0007669"/>
    <property type="project" value="InterPro"/>
</dbReference>
<feature type="region of interest" description="Disordered" evidence="2">
    <location>
        <begin position="1"/>
        <end position="55"/>
    </location>
</feature>
<reference evidence="4" key="2">
    <citation type="journal article" date="2022" name="Microb. Genom.">
        <title>A chromosome-scale genome assembly of the tomato pathogen Cladosporium fulvum reveals a compartmentalized genome architecture and the presence of a dispensable chromosome.</title>
        <authorList>
            <person name="Zaccaron A.Z."/>
            <person name="Chen L.H."/>
            <person name="Samaras A."/>
            <person name="Stergiopoulos I."/>
        </authorList>
    </citation>
    <scope>NUCLEOTIDE SEQUENCE</scope>
    <source>
        <strain evidence="4">Race5_Kim</strain>
    </source>
</reference>
<dbReference type="KEGG" id="ffu:CLAFUR5_12537"/>
<evidence type="ECO:0000256" key="3">
    <source>
        <dbReference type="SAM" id="Phobius"/>
    </source>
</evidence>
<dbReference type="PANTHER" id="PTHR33365:SF14">
    <property type="entry name" value="TAT PATHWAY SIGNAL SEQUENCE"/>
    <property type="match status" value="1"/>
</dbReference>
<evidence type="ECO:0000256" key="2">
    <source>
        <dbReference type="SAM" id="MobiDB-lite"/>
    </source>
</evidence>
<dbReference type="Proteomes" id="UP000756132">
    <property type="component" value="Chromosome 11"/>
</dbReference>
<protein>
    <recommendedName>
        <fullName evidence="6">Tat pathway signal sequence</fullName>
    </recommendedName>
</protein>
<name>A0A9Q8PJI3_PASFU</name>
<dbReference type="InterPro" id="IPR021765">
    <property type="entry name" value="UstYa-like"/>
</dbReference>
<dbReference type="RefSeq" id="XP_047767953.1">
    <property type="nucleotide sequence ID" value="XM_047911685.1"/>
</dbReference>
<comment type="similarity">
    <text evidence="1">Belongs to the ustYa family.</text>
</comment>
<gene>
    <name evidence="4" type="ORF">CLAFUR5_12537</name>
</gene>
<evidence type="ECO:0000313" key="4">
    <source>
        <dbReference type="EMBL" id="UJO23587.1"/>
    </source>
</evidence>
<organism evidence="4 5">
    <name type="scientific">Passalora fulva</name>
    <name type="common">Tomato leaf mold</name>
    <name type="synonym">Cladosporium fulvum</name>
    <dbReference type="NCBI Taxonomy" id="5499"/>
    <lineage>
        <taxon>Eukaryota</taxon>
        <taxon>Fungi</taxon>
        <taxon>Dikarya</taxon>
        <taxon>Ascomycota</taxon>
        <taxon>Pezizomycotina</taxon>
        <taxon>Dothideomycetes</taxon>
        <taxon>Dothideomycetidae</taxon>
        <taxon>Mycosphaerellales</taxon>
        <taxon>Mycosphaerellaceae</taxon>
        <taxon>Fulvia</taxon>
    </lineage>
</organism>
<feature type="transmembrane region" description="Helical" evidence="3">
    <location>
        <begin position="65"/>
        <end position="83"/>
    </location>
</feature>
<evidence type="ECO:0000313" key="5">
    <source>
        <dbReference type="Proteomes" id="UP000756132"/>
    </source>
</evidence>
<reference evidence="4" key="1">
    <citation type="submission" date="2021-12" db="EMBL/GenBank/DDBJ databases">
        <authorList>
            <person name="Zaccaron A."/>
            <person name="Stergiopoulos I."/>
        </authorList>
    </citation>
    <scope>NUCLEOTIDE SEQUENCE</scope>
    <source>
        <strain evidence="4">Race5_Kim</strain>
    </source>
</reference>
<dbReference type="Pfam" id="PF11807">
    <property type="entry name" value="UstYa"/>
    <property type="match status" value="1"/>
</dbReference>